<organism evidence="2 3">
    <name type="scientific">Kitasatospora kifunensis</name>
    <name type="common">Streptomyces kifunensis</name>
    <dbReference type="NCBI Taxonomy" id="58351"/>
    <lineage>
        <taxon>Bacteria</taxon>
        <taxon>Bacillati</taxon>
        <taxon>Actinomycetota</taxon>
        <taxon>Actinomycetes</taxon>
        <taxon>Kitasatosporales</taxon>
        <taxon>Streptomycetaceae</taxon>
        <taxon>Kitasatospora</taxon>
    </lineage>
</organism>
<evidence type="ECO:0000313" key="3">
    <source>
        <dbReference type="Proteomes" id="UP000540506"/>
    </source>
</evidence>
<dbReference type="EMBL" id="JACHJV010000003">
    <property type="protein sequence ID" value="MBB4928550.1"/>
    <property type="molecule type" value="Genomic_DNA"/>
</dbReference>
<evidence type="ECO:0000313" key="2">
    <source>
        <dbReference type="EMBL" id="MBB4928550.1"/>
    </source>
</evidence>
<protein>
    <submittedName>
        <fullName evidence="2">Uncharacterized protein</fullName>
    </submittedName>
</protein>
<keyword evidence="3" id="KW-1185">Reference proteome</keyword>
<name>A0A7W7RB08_KITKI</name>
<reference evidence="2 3" key="1">
    <citation type="submission" date="2020-08" db="EMBL/GenBank/DDBJ databases">
        <title>Sequencing the genomes of 1000 actinobacteria strains.</title>
        <authorList>
            <person name="Klenk H.-P."/>
        </authorList>
    </citation>
    <scope>NUCLEOTIDE SEQUENCE [LARGE SCALE GENOMIC DNA]</scope>
    <source>
        <strain evidence="2 3">DSM 41654</strain>
    </source>
</reference>
<dbReference type="Proteomes" id="UP000540506">
    <property type="component" value="Unassembled WGS sequence"/>
</dbReference>
<keyword evidence="1" id="KW-0472">Membrane</keyword>
<feature type="transmembrane region" description="Helical" evidence="1">
    <location>
        <begin position="47"/>
        <end position="66"/>
    </location>
</feature>
<comment type="caution">
    <text evidence="2">The sequence shown here is derived from an EMBL/GenBank/DDBJ whole genome shotgun (WGS) entry which is preliminary data.</text>
</comment>
<keyword evidence="1" id="KW-1133">Transmembrane helix</keyword>
<dbReference type="AlphaFoldDB" id="A0A7W7RB08"/>
<gene>
    <name evidence="2" type="ORF">FHR34_007647</name>
</gene>
<keyword evidence="1" id="KW-0812">Transmembrane</keyword>
<accession>A0A7W7RB08</accession>
<proteinExistence type="predicted"/>
<evidence type="ECO:0000256" key="1">
    <source>
        <dbReference type="SAM" id="Phobius"/>
    </source>
</evidence>
<sequence>MGSYATTLIPVAFLLVTVFWVHQDASVHTRRGTPVYFSAGSIEVSKPATWALGCLCLWIIFMPLYLTCRRQAG</sequence>